<reference evidence="2 3" key="1">
    <citation type="submission" date="2019-07" db="EMBL/GenBank/DDBJ databases">
        <title>Genomics analysis of Aphanomyces spp. identifies a new class of oomycete effector associated with host adaptation.</title>
        <authorList>
            <person name="Gaulin E."/>
        </authorList>
    </citation>
    <scope>NUCLEOTIDE SEQUENCE [LARGE SCALE GENOMIC DNA]</scope>
    <source>
        <strain evidence="2 3">ATCC 201684</strain>
    </source>
</reference>
<name>A0A6G0XEN1_9STRA</name>
<evidence type="ECO:0000256" key="1">
    <source>
        <dbReference type="SAM" id="Phobius"/>
    </source>
</evidence>
<evidence type="ECO:0000313" key="3">
    <source>
        <dbReference type="Proteomes" id="UP000481153"/>
    </source>
</evidence>
<comment type="caution">
    <text evidence="2">The sequence shown here is derived from an EMBL/GenBank/DDBJ whole genome shotgun (WGS) entry which is preliminary data.</text>
</comment>
<keyword evidence="3" id="KW-1185">Reference proteome</keyword>
<keyword evidence="1" id="KW-0472">Membrane</keyword>
<feature type="transmembrane region" description="Helical" evidence="1">
    <location>
        <begin position="488"/>
        <end position="507"/>
    </location>
</feature>
<sequence length="772" mass="86607">MSKTPLATKECFDEDDDSYAHRRENCWRSLCYATARKTIFLVVYVVTTLATSAVVVSWITDAIAARRSAVAPFSIDIASNVMSEYETAYSMCIETAIQESFGEAIEHWQSQQTRFLDALEASKVAMDAIMTQTKQCKDVLFQAQSSFKAVNLDCEMDDQLQLETMSNAWSLRQPASESWVMIQVRPPLHPKVADQVAAAVADAQLRVVKDLNATTHSLGQVVDMGKEQTDERFDHLKYMTGKFKKSFELPGGNGKSTSFHQALEKAKKSIADARQIWDSVVPVVGSSSFPISHDVDASLDGMMQATESWASQLRELEALVNETSTNVNQWQEAVEVHVLDTKQILDELVLQIGNESSTWPTFANWTLRSKLLQQQQHPTAPFFPNLSMANLSLSMTKGLQGGLPLAEGWNVDIEGTSIALPIDLILRIFTSIAIIFLVAYSNYTDLPQLDNQGFTAIQTIGDWCGVLCCRFHIFDIVYSLSLVNLWPFFWTVFICFLLASLTFGVVVPVNRYHSMACADGDETSRNLGLSSFIVNLASNTVIERGNYKAMEGYFQLKTIHERTCSSYEMQIKSIGMQNQANLSAMLVDYDDIFTTVQQFRKCIPEKDPRNSTASACNVEPGVLVSMTSEAAWKCPDFNLTLAALKKPCTSTVMHDFKHIDGREQACRLERVVLEYISMVWVWWIIMATLNLTRAVVLKGTNVFLWRALNGGRIPFLGFTTEDGEMLDQDRLARRCKRQLTEYKVLRFIYCSAAMFFCTLGIVLTVATLNSLQ</sequence>
<gene>
    <name evidence="2" type="ORF">Ae201684_005335</name>
</gene>
<protein>
    <submittedName>
        <fullName evidence="2">Uncharacterized protein</fullName>
    </submittedName>
</protein>
<feature type="transmembrane region" description="Helical" evidence="1">
    <location>
        <begin position="39"/>
        <end position="59"/>
    </location>
</feature>
<evidence type="ECO:0000313" key="2">
    <source>
        <dbReference type="EMBL" id="KAF0738713.1"/>
    </source>
</evidence>
<proteinExistence type="predicted"/>
<feature type="transmembrane region" description="Helical" evidence="1">
    <location>
        <begin position="746"/>
        <end position="768"/>
    </location>
</feature>
<accession>A0A6G0XEN1</accession>
<keyword evidence="1" id="KW-0812">Transmembrane</keyword>
<dbReference type="VEuPathDB" id="FungiDB:AeMF1_001978"/>
<keyword evidence="1" id="KW-1133">Transmembrane helix</keyword>
<dbReference type="Proteomes" id="UP000481153">
    <property type="component" value="Unassembled WGS sequence"/>
</dbReference>
<dbReference type="EMBL" id="VJMJ01000070">
    <property type="protein sequence ID" value="KAF0738713.1"/>
    <property type="molecule type" value="Genomic_DNA"/>
</dbReference>
<organism evidence="2 3">
    <name type="scientific">Aphanomyces euteiches</name>
    <dbReference type="NCBI Taxonomy" id="100861"/>
    <lineage>
        <taxon>Eukaryota</taxon>
        <taxon>Sar</taxon>
        <taxon>Stramenopiles</taxon>
        <taxon>Oomycota</taxon>
        <taxon>Saprolegniomycetes</taxon>
        <taxon>Saprolegniales</taxon>
        <taxon>Verrucalvaceae</taxon>
        <taxon>Aphanomyces</taxon>
    </lineage>
</organism>
<dbReference type="AlphaFoldDB" id="A0A6G0XEN1"/>